<proteinExistence type="predicted"/>
<dbReference type="GO" id="GO:0000976">
    <property type="term" value="F:transcription cis-regulatory region binding"/>
    <property type="evidence" value="ECO:0007669"/>
    <property type="project" value="TreeGrafter"/>
</dbReference>
<dbReference type="InterPro" id="IPR011075">
    <property type="entry name" value="TetR_C"/>
</dbReference>
<evidence type="ECO:0000259" key="6">
    <source>
        <dbReference type="PROSITE" id="PS50977"/>
    </source>
</evidence>
<evidence type="ECO:0000256" key="4">
    <source>
        <dbReference type="PROSITE-ProRule" id="PRU00335"/>
    </source>
</evidence>
<accession>A0A7K1FTJ9</accession>
<keyword evidence="2 4" id="KW-0238">DNA-binding</keyword>
<dbReference type="RefSeq" id="WP_154771445.1">
    <property type="nucleotide sequence ID" value="NZ_WLYK01000020.1"/>
</dbReference>
<feature type="region of interest" description="Disordered" evidence="5">
    <location>
        <begin position="199"/>
        <end position="233"/>
    </location>
</feature>
<dbReference type="InterPro" id="IPR009057">
    <property type="entry name" value="Homeodomain-like_sf"/>
</dbReference>
<keyword evidence="1" id="KW-0805">Transcription regulation</keyword>
<protein>
    <submittedName>
        <fullName evidence="7">TetR family transcriptional regulator</fullName>
    </submittedName>
</protein>
<dbReference type="SUPFAM" id="SSF46689">
    <property type="entry name" value="Homeodomain-like"/>
    <property type="match status" value="1"/>
</dbReference>
<dbReference type="InterPro" id="IPR036271">
    <property type="entry name" value="Tet_transcr_reg_TetR-rel_C_sf"/>
</dbReference>
<dbReference type="PROSITE" id="PS50977">
    <property type="entry name" value="HTH_TETR_2"/>
    <property type="match status" value="1"/>
</dbReference>
<evidence type="ECO:0000313" key="7">
    <source>
        <dbReference type="EMBL" id="MTD17448.1"/>
    </source>
</evidence>
<dbReference type="SUPFAM" id="SSF48498">
    <property type="entry name" value="Tetracyclin repressor-like, C-terminal domain"/>
    <property type="match status" value="1"/>
</dbReference>
<dbReference type="Pfam" id="PF16925">
    <property type="entry name" value="TetR_C_13"/>
    <property type="match status" value="1"/>
</dbReference>
<evidence type="ECO:0000256" key="3">
    <source>
        <dbReference type="ARBA" id="ARBA00023163"/>
    </source>
</evidence>
<dbReference type="InterPro" id="IPR050109">
    <property type="entry name" value="HTH-type_TetR-like_transc_reg"/>
</dbReference>
<feature type="DNA-binding region" description="H-T-H motif" evidence="4">
    <location>
        <begin position="41"/>
        <end position="60"/>
    </location>
</feature>
<evidence type="ECO:0000256" key="5">
    <source>
        <dbReference type="SAM" id="MobiDB-lite"/>
    </source>
</evidence>
<dbReference type="PANTHER" id="PTHR30055">
    <property type="entry name" value="HTH-TYPE TRANSCRIPTIONAL REGULATOR RUTR"/>
    <property type="match status" value="1"/>
</dbReference>
<name>A0A7K1FTJ9_9ACTN</name>
<dbReference type="PANTHER" id="PTHR30055:SF200">
    <property type="entry name" value="HTH-TYPE TRANSCRIPTIONAL REPRESSOR BDCR"/>
    <property type="match status" value="1"/>
</dbReference>
<feature type="compositionally biased region" description="Low complexity" evidence="5">
    <location>
        <begin position="199"/>
        <end position="217"/>
    </location>
</feature>
<evidence type="ECO:0000256" key="2">
    <source>
        <dbReference type="ARBA" id="ARBA00023125"/>
    </source>
</evidence>
<reference evidence="7 8" key="1">
    <citation type="submission" date="2019-11" db="EMBL/GenBank/DDBJ databases">
        <authorList>
            <person name="Jiang L.-Q."/>
        </authorList>
    </citation>
    <scope>NUCLEOTIDE SEQUENCE [LARGE SCALE GENOMIC DNA]</scope>
    <source>
        <strain evidence="7 8">YIM 132087</strain>
    </source>
</reference>
<organism evidence="7 8">
    <name type="scientific">Nakamurella alba</name>
    <dbReference type="NCBI Taxonomy" id="2665158"/>
    <lineage>
        <taxon>Bacteria</taxon>
        <taxon>Bacillati</taxon>
        <taxon>Actinomycetota</taxon>
        <taxon>Actinomycetes</taxon>
        <taxon>Nakamurellales</taxon>
        <taxon>Nakamurellaceae</taxon>
        <taxon>Nakamurella</taxon>
    </lineage>
</organism>
<keyword evidence="8" id="KW-1185">Reference proteome</keyword>
<gene>
    <name evidence="7" type="ORF">GIS00_26295</name>
</gene>
<evidence type="ECO:0000313" key="8">
    <source>
        <dbReference type="Proteomes" id="UP000460221"/>
    </source>
</evidence>
<evidence type="ECO:0000256" key="1">
    <source>
        <dbReference type="ARBA" id="ARBA00023015"/>
    </source>
</evidence>
<keyword evidence="3" id="KW-0804">Transcription</keyword>
<dbReference type="InterPro" id="IPR001647">
    <property type="entry name" value="HTH_TetR"/>
</dbReference>
<comment type="caution">
    <text evidence="7">The sequence shown here is derived from an EMBL/GenBank/DDBJ whole genome shotgun (WGS) entry which is preliminary data.</text>
</comment>
<dbReference type="GO" id="GO:0003700">
    <property type="term" value="F:DNA-binding transcription factor activity"/>
    <property type="evidence" value="ECO:0007669"/>
    <property type="project" value="TreeGrafter"/>
</dbReference>
<dbReference type="AlphaFoldDB" id="A0A7K1FTJ9"/>
<dbReference type="Proteomes" id="UP000460221">
    <property type="component" value="Unassembled WGS sequence"/>
</dbReference>
<dbReference type="EMBL" id="WLYK01000020">
    <property type="protein sequence ID" value="MTD17448.1"/>
    <property type="molecule type" value="Genomic_DNA"/>
</dbReference>
<dbReference type="Pfam" id="PF00440">
    <property type="entry name" value="TetR_N"/>
    <property type="match status" value="1"/>
</dbReference>
<dbReference type="Gene3D" id="1.10.357.10">
    <property type="entry name" value="Tetracycline Repressor, domain 2"/>
    <property type="match status" value="1"/>
</dbReference>
<dbReference type="PRINTS" id="PR00455">
    <property type="entry name" value="HTHTETR"/>
</dbReference>
<sequence>MAAKGGARTTRKTPDGGSAARERLLRTAVDLFYAEGIHAVGVDRIVEAAGITRATFYRHFPGKEDLVLAYLDAEDVAIRAAFAAAAGSGATPRELLGLVIHELGEDVARRHTRGCPFINAAAEYPDPGSGVRERVREHREWFRATLEQLAAAAGVPDPVTAAGQLVLLRDAAMVGGYLDGWERVRDAFTAAAMTAAGLDDGTGPVTGPVGRTGSVSGPDDEPPSAAAPVGGAVPAATRADVTAAAGSTATVPS</sequence>
<feature type="domain" description="HTH tetR-type" evidence="6">
    <location>
        <begin position="18"/>
        <end position="78"/>
    </location>
</feature>